<sequence length="109" mass="12791">MDKAIQDYMEKYSEEVQALFTEVRELIIKSVPDEVEEKLWAKLPSFYVGNKFVRIIPFKDHINIEAAAVIEYKAQLERYKITPKGMLQIYLNQPIPLEVLQSIFIESLI</sequence>
<gene>
    <name evidence="2" type="ORF">EDD76_11639</name>
</gene>
<dbReference type="RefSeq" id="WP_031392019.1">
    <property type="nucleotide sequence ID" value="NZ_JPNB01000002.1"/>
</dbReference>
<dbReference type="STRING" id="1469948.GCA_000732725_03393"/>
<evidence type="ECO:0000313" key="2">
    <source>
        <dbReference type="EMBL" id="TCL55199.1"/>
    </source>
</evidence>
<dbReference type="InterPro" id="IPR043714">
    <property type="entry name" value="DUF5655"/>
</dbReference>
<dbReference type="OrthoDB" id="2052049at2"/>
<dbReference type="EMBL" id="SLUO01000016">
    <property type="protein sequence ID" value="TCL55199.1"/>
    <property type="molecule type" value="Genomic_DNA"/>
</dbReference>
<dbReference type="SUPFAM" id="SSF159888">
    <property type="entry name" value="YdhG-like"/>
    <property type="match status" value="1"/>
</dbReference>
<protein>
    <recommendedName>
        <fullName evidence="1">DUF5655 domain-containing protein</fullName>
    </recommendedName>
</protein>
<proteinExistence type="predicted"/>
<evidence type="ECO:0000259" key="1">
    <source>
        <dbReference type="Pfam" id="PF18899"/>
    </source>
</evidence>
<keyword evidence="3" id="KW-1185">Reference proteome</keyword>
<dbReference type="Pfam" id="PF18899">
    <property type="entry name" value="DUF5655"/>
    <property type="match status" value="1"/>
</dbReference>
<dbReference type="AlphaFoldDB" id="A0A4R1QN75"/>
<reference evidence="2 3" key="1">
    <citation type="submission" date="2019-03" db="EMBL/GenBank/DDBJ databases">
        <title>Genomic Encyclopedia of Type Strains, Phase IV (KMG-IV): sequencing the most valuable type-strain genomes for metagenomic binning, comparative biology and taxonomic classification.</title>
        <authorList>
            <person name="Goeker M."/>
        </authorList>
    </citation>
    <scope>NUCLEOTIDE SEQUENCE [LARGE SCALE GENOMIC DNA]</scope>
    <source>
        <strain evidence="2 3">DSM 100556</strain>
    </source>
</reference>
<dbReference type="Proteomes" id="UP000295718">
    <property type="component" value="Unassembled WGS sequence"/>
</dbReference>
<accession>A0A4R1QN75</accession>
<dbReference type="Gene3D" id="3.90.1150.200">
    <property type="match status" value="1"/>
</dbReference>
<name>A0A4R1QN75_9FIRM</name>
<evidence type="ECO:0000313" key="3">
    <source>
        <dbReference type="Proteomes" id="UP000295718"/>
    </source>
</evidence>
<comment type="caution">
    <text evidence="2">The sequence shown here is derived from an EMBL/GenBank/DDBJ whole genome shotgun (WGS) entry which is preliminary data.</text>
</comment>
<feature type="domain" description="DUF5655" evidence="1">
    <location>
        <begin position="6"/>
        <end position="68"/>
    </location>
</feature>
<organism evidence="2 3">
    <name type="scientific">Kineothrix alysoides</name>
    <dbReference type="NCBI Taxonomy" id="1469948"/>
    <lineage>
        <taxon>Bacteria</taxon>
        <taxon>Bacillati</taxon>
        <taxon>Bacillota</taxon>
        <taxon>Clostridia</taxon>
        <taxon>Lachnospirales</taxon>
        <taxon>Lachnospiraceae</taxon>
        <taxon>Kineothrix</taxon>
    </lineage>
</organism>